<dbReference type="Gene3D" id="3.40.50.720">
    <property type="entry name" value="NAD(P)-binding Rossmann-like Domain"/>
    <property type="match status" value="1"/>
</dbReference>
<name>A0A514Z8A1_9LACT</name>
<dbReference type="InterPro" id="IPR036291">
    <property type="entry name" value="NAD(P)-bd_dom_sf"/>
</dbReference>
<keyword evidence="5" id="KW-1185">Reference proteome</keyword>
<dbReference type="InterPro" id="IPR020904">
    <property type="entry name" value="Sc_DH/Rdtase_CS"/>
</dbReference>
<evidence type="ECO:0000313" key="4">
    <source>
        <dbReference type="EMBL" id="QDK70805.1"/>
    </source>
</evidence>
<dbReference type="KEGG" id="lack:FLP15_06085"/>
<protein>
    <submittedName>
        <fullName evidence="4">SDR family NAD(P)-dependent oxidoreductase</fullName>
    </submittedName>
</protein>
<gene>
    <name evidence="4" type="ORF">FLP15_06085</name>
</gene>
<dbReference type="GO" id="GO:0016491">
    <property type="term" value="F:oxidoreductase activity"/>
    <property type="evidence" value="ECO:0007669"/>
    <property type="project" value="UniProtKB-KW"/>
</dbReference>
<accession>A0A514Z8A1</accession>
<proteinExistence type="inferred from homology"/>
<keyword evidence="2" id="KW-0560">Oxidoreductase</keyword>
<dbReference type="OrthoDB" id="9793345at2"/>
<evidence type="ECO:0000256" key="2">
    <source>
        <dbReference type="ARBA" id="ARBA00023002"/>
    </source>
</evidence>
<dbReference type="PANTHER" id="PTHR44196:SF1">
    <property type="entry name" value="DEHYDROGENASE_REDUCTASE SDR FAMILY MEMBER 7B"/>
    <property type="match status" value="1"/>
</dbReference>
<organism evidence="4 5">
    <name type="scientific">Lactococcus protaetiae</name>
    <dbReference type="NCBI Taxonomy" id="2592653"/>
    <lineage>
        <taxon>Bacteria</taxon>
        <taxon>Bacillati</taxon>
        <taxon>Bacillota</taxon>
        <taxon>Bacilli</taxon>
        <taxon>Lactobacillales</taxon>
        <taxon>Streptococcaceae</taxon>
        <taxon>Lactococcus</taxon>
    </lineage>
</organism>
<dbReference type="Pfam" id="PF00106">
    <property type="entry name" value="adh_short"/>
    <property type="match status" value="1"/>
</dbReference>
<dbReference type="PRINTS" id="PR00081">
    <property type="entry name" value="GDHRDH"/>
</dbReference>
<dbReference type="PRINTS" id="PR00080">
    <property type="entry name" value="SDRFAMILY"/>
</dbReference>
<sequence length="231" mass="25370">MARNILITGATGDIAQEIVKLLAQEQLILVSRSLSALTELYGHLANVTLLTNEQVLADGISVSVDILINNAGFGVFKLLSELTDAEVTEQFVINTLFPIQLIRQVNPKLQIVNIASSAGKLPTAKSSIYAASKAALIVVSDVLRMERPELIVTTVNTGPVKTKFHKNNKAYLEKVGKNTISAEKVAHKIVRNLGKTKREINLPWRLTAVSKFRALFPALTDFLSVKFFDFK</sequence>
<evidence type="ECO:0000256" key="3">
    <source>
        <dbReference type="RuleBase" id="RU000363"/>
    </source>
</evidence>
<dbReference type="InterPro" id="IPR002347">
    <property type="entry name" value="SDR_fam"/>
</dbReference>
<dbReference type="PROSITE" id="PS00061">
    <property type="entry name" value="ADH_SHORT"/>
    <property type="match status" value="1"/>
</dbReference>
<evidence type="ECO:0000313" key="5">
    <source>
        <dbReference type="Proteomes" id="UP000315128"/>
    </source>
</evidence>
<dbReference type="GO" id="GO:0016020">
    <property type="term" value="C:membrane"/>
    <property type="evidence" value="ECO:0007669"/>
    <property type="project" value="TreeGrafter"/>
</dbReference>
<dbReference type="SUPFAM" id="SSF51735">
    <property type="entry name" value="NAD(P)-binding Rossmann-fold domains"/>
    <property type="match status" value="1"/>
</dbReference>
<dbReference type="EMBL" id="CP041356">
    <property type="protein sequence ID" value="QDK70805.1"/>
    <property type="molecule type" value="Genomic_DNA"/>
</dbReference>
<dbReference type="RefSeq" id="WP_142766389.1">
    <property type="nucleotide sequence ID" value="NZ_CP041356.1"/>
</dbReference>
<reference evidence="4 5" key="1">
    <citation type="submission" date="2019-07" db="EMBL/GenBank/DDBJ databases">
        <title>Genome sequencing of KACC 19320.</title>
        <authorList>
            <person name="Heo J."/>
            <person name="Kim S.-J."/>
            <person name="Kim J.-S."/>
            <person name="Hong S.-B."/>
            <person name="Kwon S.-W."/>
        </authorList>
    </citation>
    <scope>NUCLEOTIDE SEQUENCE [LARGE SCALE GENOMIC DNA]</scope>
    <source>
        <strain evidence="4 5">KACC 19320</strain>
    </source>
</reference>
<comment type="similarity">
    <text evidence="1 3">Belongs to the short-chain dehydrogenases/reductases (SDR) family.</text>
</comment>
<dbReference type="Proteomes" id="UP000315128">
    <property type="component" value="Chromosome"/>
</dbReference>
<dbReference type="AlphaFoldDB" id="A0A514Z8A1"/>
<dbReference type="PANTHER" id="PTHR44196">
    <property type="entry name" value="DEHYDROGENASE/REDUCTASE SDR FAMILY MEMBER 7B"/>
    <property type="match status" value="1"/>
</dbReference>
<evidence type="ECO:0000256" key="1">
    <source>
        <dbReference type="ARBA" id="ARBA00006484"/>
    </source>
</evidence>